<dbReference type="RefSeq" id="XP_001453080.1">
    <property type="nucleotide sequence ID" value="XM_001453043.1"/>
</dbReference>
<keyword evidence="1" id="KW-0472">Membrane</keyword>
<reference evidence="3 4" key="1">
    <citation type="journal article" date="2006" name="Nature">
        <title>Global trends of whole-genome duplications revealed by the ciliate Paramecium tetraurelia.</title>
        <authorList>
            <consortium name="Genoscope"/>
            <person name="Aury J.-M."/>
            <person name="Jaillon O."/>
            <person name="Duret L."/>
            <person name="Noel B."/>
            <person name="Jubin C."/>
            <person name="Porcel B.M."/>
            <person name="Segurens B."/>
            <person name="Daubin V."/>
            <person name="Anthouard V."/>
            <person name="Aiach N."/>
            <person name="Arnaiz O."/>
            <person name="Billaut A."/>
            <person name="Beisson J."/>
            <person name="Blanc I."/>
            <person name="Bouhouche K."/>
            <person name="Camara F."/>
            <person name="Duharcourt S."/>
            <person name="Guigo R."/>
            <person name="Gogendeau D."/>
            <person name="Katinka M."/>
            <person name="Keller A.-M."/>
            <person name="Kissmehl R."/>
            <person name="Klotz C."/>
            <person name="Koll F."/>
            <person name="Le Moue A."/>
            <person name="Lepere C."/>
            <person name="Malinsky S."/>
            <person name="Nowacki M."/>
            <person name="Nowak J.K."/>
            <person name="Plattner H."/>
            <person name="Poulain J."/>
            <person name="Ruiz F."/>
            <person name="Serrano V."/>
            <person name="Zagulski M."/>
            <person name="Dessen P."/>
            <person name="Betermier M."/>
            <person name="Weissenbach J."/>
            <person name="Scarpelli C."/>
            <person name="Schachter V."/>
            <person name="Sperling L."/>
            <person name="Meyer E."/>
            <person name="Cohen J."/>
            <person name="Wincker P."/>
        </authorList>
    </citation>
    <scope>NUCLEOTIDE SEQUENCE [LARGE SCALE GENOMIC DNA]</scope>
    <source>
        <strain evidence="3 4">Stock d4-2</strain>
    </source>
</reference>
<dbReference type="HOGENOM" id="CLU_1047518_0_0_1"/>
<dbReference type="EMBL" id="CT868541">
    <property type="protein sequence ID" value="CAK85683.1"/>
    <property type="molecule type" value="Genomic_DNA"/>
</dbReference>
<name>A0DRL6_PARTE</name>
<evidence type="ECO:0008006" key="5">
    <source>
        <dbReference type="Google" id="ProtNLM"/>
    </source>
</evidence>
<protein>
    <recommendedName>
        <fullName evidence="5">Transmembrane protein</fullName>
    </recommendedName>
</protein>
<dbReference type="AlphaFoldDB" id="A0DRL6"/>
<feature type="signal peptide" evidence="2">
    <location>
        <begin position="1"/>
        <end position="20"/>
    </location>
</feature>
<evidence type="ECO:0000256" key="2">
    <source>
        <dbReference type="SAM" id="SignalP"/>
    </source>
</evidence>
<feature type="chain" id="PRO_5002624277" description="Transmembrane protein" evidence="2">
    <location>
        <begin position="21"/>
        <end position="266"/>
    </location>
</feature>
<proteinExistence type="predicted"/>
<keyword evidence="2" id="KW-0732">Signal</keyword>
<evidence type="ECO:0000313" key="4">
    <source>
        <dbReference type="Proteomes" id="UP000000600"/>
    </source>
</evidence>
<dbReference type="Proteomes" id="UP000000600">
    <property type="component" value="Unassembled WGS sequence"/>
</dbReference>
<keyword evidence="1" id="KW-0812">Transmembrane</keyword>
<organism evidence="3 4">
    <name type="scientific">Paramecium tetraurelia</name>
    <dbReference type="NCBI Taxonomy" id="5888"/>
    <lineage>
        <taxon>Eukaryota</taxon>
        <taxon>Sar</taxon>
        <taxon>Alveolata</taxon>
        <taxon>Ciliophora</taxon>
        <taxon>Intramacronucleata</taxon>
        <taxon>Oligohymenophorea</taxon>
        <taxon>Peniculida</taxon>
        <taxon>Parameciidae</taxon>
        <taxon>Paramecium</taxon>
    </lineage>
</organism>
<evidence type="ECO:0000256" key="1">
    <source>
        <dbReference type="SAM" id="Phobius"/>
    </source>
</evidence>
<dbReference type="GeneID" id="5038865"/>
<evidence type="ECO:0000313" key="3">
    <source>
        <dbReference type="EMBL" id="CAK85683.1"/>
    </source>
</evidence>
<gene>
    <name evidence="3" type="ORF">GSPATT00019401001</name>
</gene>
<dbReference type="KEGG" id="ptm:GSPATT00019401001"/>
<sequence length="266" mass="31256">MRIIILQINLLASLWNSVSNYSQPIGQLLISFLSHIHENNDLLHLLKIIQDAKCQCQYLEFYFLIFLYYKPKEIEFGDKVILKSIEKRYSIQISWNVALLELYLQHSNHFLQVSNKSQLFSGLAQVFLVHHLIWSDLTCINKGINIFIRYTICQEDNYINIQNCELNYEEEQRIRENKTQFKFGKAKDEYFPSKTEQDIMRWLIYLEQLFLKQLCIIAVLFTGIIFGQSVSILLAINLLINSIIIFQSILPGTVVKPRLNIILGFL</sequence>
<keyword evidence="4" id="KW-1185">Reference proteome</keyword>
<keyword evidence="1" id="KW-1133">Transmembrane helix</keyword>
<feature type="transmembrane region" description="Helical" evidence="1">
    <location>
        <begin position="209"/>
        <end position="226"/>
    </location>
</feature>
<accession>A0DRL6</accession>
<feature type="transmembrane region" description="Helical" evidence="1">
    <location>
        <begin position="232"/>
        <end position="250"/>
    </location>
</feature>
<dbReference type="InParanoid" id="A0DRL6"/>